<dbReference type="KEGG" id="mag:amb0462"/>
<dbReference type="Pfam" id="PF06252">
    <property type="entry name" value="GemA"/>
    <property type="match status" value="1"/>
</dbReference>
<keyword evidence="2" id="KW-1185">Reference proteome</keyword>
<dbReference type="STRING" id="342108.amb0462"/>
<accession>Q2WA59</accession>
<dbReference type="HOGENOM" id="CLU_107084_0_0_5"/>
<gene>
    <name evidence="1" type="ordered locus">amb0462</name>
</gene>
<dbReference type="AlphaFoldDB" id="Q2WA59"/>
<evidence type="ECO:0000313" key="1">
    <source>
        <dbReference type="EMBL" id="BAE49266.1"/>
    </source>
</evidence>
<reference evidence="1 2" key="1">
    <citation type="journal article" date="2005" name="DNA Res.">
        <title>Complete genome sequence of the facultative anaerobic magnetotactic bacterium Magnetospirillum sp. strain AMB-1.</title>
        <authorList>
            <person name="Matsunaga T."/>
            <person name="Okamura Y."/>
            <person name="Fukuda Y."/>
            <person name="Wahyudi A.T."/>
            <person name="Murase Y."/>
            <person name="Takeyama H."/>
        </authorList>
    </citation>
    <scope>NUCLEOTIDE SEQUENCE [LARGE SCALE GENOMIC DNA]</scope>
    <source>
        <strain evidence="2">ATCC 700264 / AMB-1</strain>
    </source>
</reference>
<proteinExistence type="predicted"/>
<sequence>MTPSTDVQQARKAWFAACREIKLGDEERKAIQSRICGKDSASTMTARDFTRCLSDLKDRGLWKPSHARKRAGNRPMAADPQSAKMRALWLALYHLGAVRDPAESALTAFAKRMTGKDALQWLDMSQGNRVIEALKDWCVREGFSPSRDGTVSKQLLLYALWAKLHALGAVRIADTAALDNWLTTGRISPHTTAVTMLSEQQLDQAAEKLGTWVRRAAAGRKN</sequence>
<protein>
    <submittedName>
        <fullName evidence="1">Mu-like prophage protein gp16</fullName>
    </submittedName>
</protein>
<evidence type="ECO:0000313" key="2">
    <source>
        <dbReference type="Proteomes" id="UP000007058"/>
    </source>
</evidence>
<dbReference type="OrthoDB" id="7353918at2"/>
<organism evidence="1 2">
    <name type="scientific">Paramagnetospirillum magneticum (strain ATCC 700264 / AMB-1)</name>
    <name type="common">Magnetospirillum magneticum</name>
    <dbReference type="NCBI Taxonomy" id="342108"/>
    <lineage>
        <taxon>Bacteria</taxon>
        <taxon>Pseudomonadati</taxon>
        <taxon>Pseudomonadota</taxon>
        <taxon>Alphaproteobacteria</taxon>
        <taxon>Rhodospirillales</taxon>
        <taxon>Magnetospirillaceae</taxon>
        <taxon>Paramagnetospirillum</taxon>
    </lineage>
</organism>
<dbReference type="RefSeq" id="WP_011382906.1">
    <property type="nucleotide sequence ID" value="NC_007626.1"/>
</dbReference>
<dbReference type="Proteomes" id="UP000007058">
    <property type="component" value="Chromosome"/>
</dbReference>
<dbReference type="InterPro" id="IPR009363">
    <property type="entry name" value="Phage_Mu_Gp16"/>
</dbReference>
<name>Q2WA59_PARM1</name>
<dbReference type="EMBL" id="AP007255">
    <property type="protein sequence ID" value="BAE49266.1"/>
    <property type="molecule type" value="Genomic_DNA"/>
</dbReference>